<sequence length="247" mass="27687">MKLIKILVLFVAIIAISNCKSAPNTNESSNTIVTFTEEGKRFTPPQKELIHKIVLESENEIRDLLPTLPDSINVSLEIVDWDLDVVGGVTGRTETNSPPLVLIQISDNYPGGITKAVQTVLKLTIYHEFHHLYRGWAIQDNKFAPGIDIAAINEGLAVVFSEEYTGKAMDAVSPPEDHIAEQWVKEIRELPKNANYQHWMFQHPDGRQSIGYQTGNYLVRKAMTRSGKDVLELGELSPNEIYQLAGY</sequence>
<evidence type="ECO:0000256" key="1">
    <source>
        <dbReference type="SAM" id="SignalP"/>
    </source>
</evidence>
<evidence type="ECO:0000259" key="2">
    <source>
        <dbReference type="Pfam" id="PF10026"/>
    </source>
</evidence>
<dbReference type="Pfam" id="PF10026">
    <property type="entry name" value="DUF2268"/>
    <property type="match status" value="1"/>
</dbReference>
<dbReference type="OrthoDB" id="1421358at2"/>
<name>A0A5N5IWG0_9FLAO</name>
<keyword evidence="1" id="KW-0732">Signal</keyword>
<feature type="domain" description="DUF2268" evidence="2">
    <location>
        <begin position="121"/>
        <end position="242"/>
    </location>
</feature>
<proteinExistence type="predicted"/>
<accession>A0A5N5IWG0</accession>
<dbReference type="InterPro" id="IPR018728">
    <property type="entry name" value="DUF2268"/>
</dbReference>
<dbReference type="Proteomes" id="UP000319204">
    <property type="component" value="Unassembled WGS sequence"/>
</dbReference>
<organism evidence="3 4">
    <name type="scientific">Flagellimonas hadalis</name>
    <dbReference type="NCBI Taxonomy" id="2597517"/>
    <lineage>
        <taxon>Bacteria</taxon>
        <taxon>Pseudomonadati</taxon>
        <taxon>Bacteroidota</taxon>
        <taxon>Flavobacteriia</taxon>
        <taxon>Flavobacteriales</taxon>
        <taxon>Flavobacteriaceae</taxon>
        <taxon>Flagellimonas</taxon>
    </lineage>
</organism>
<gene>
    <name evidence="3" type="ORF">FOT42_002170</name>
</gene>
<dbReference type="AlphaFoldDB" id="A0A5N5IWG0"/>
<evidence type="ECO:0000313" key="3">
    <source>
        <dbReference type="EMBL" id="KAB5491779.1"/>
    </source>
</evidence>
<feature type="chain" id="PRO_5024289227" evidence="1">
    <location>
        <begin position="22"/>
        <end position="247"/>
    </location>
</feature>
<feature type="signal peptide" evidence="1">
    <location>
        <begin position="1"/>
        <end position="21"/>
    </location>
</feature>
<dbReference type="RefSeq" id="WP_151888925.1">
    <property type="nucleotide sequence ID" value="NZ_VNIK02000001.1"/>
</dbReference>
<evidence type="ECO:0000313" key="4">
    <source>
        <dbReference type="Proteomes" id="UP000319204"/>
    </source>
</evidence>
<dbReference type="EMBL" id="VNIK02000001">
    <property type="protein sequence ID" value="KAB5491779.1"/>
    <property type="molecule type" value="Genomic_DNA"/>
</dbReference>
<reference evidence="3" key="1">
    <citation type="submission" date="2019-10" db="EMBL/GenBank/DDBJ databases">
        <title>Muricauda hadale sp. nov., a piezophilic bacterium isolated from hadopelagic water of the Mariana Trench.</title>
        <authorList>
            <person name="Wei Y."/>
        </authorList>
    </citation>
    <scope>NUCLEOTIDE SEQUENCE [LARGE SCALE GENOMIC DNA]</scope>
    <source>
        <strain evidence="3">MT-229</strain>
    </source>
</reference>
<comment type="caution">
    <text evidence="3">The sequence shown here is derived from an EMBL/GenBank/DDBJ whole genome shotgun (WGS) entry which is preliminary data.</text>
</comment>
<keyword evidence="4" id="KW-1185">Reference proteome</keyword>
<protein>
    <submittedName>
        <fullName evidence="3">DUF2268 domain-containing protein</fullName>
    </submittedName>
</protein>